<accession>A0A5R8PKM2</accession>
<name>A0A5R8PKM2_9NOCA</name>
<gene>
    <name evidence="2" type="ORF">FEK35_01075</name>
</gene>
<dbReference type="Pfam" id="PF13560">
    <property type="entry name" value="HTH_31"/>
    <property type="match status" value="1"/>
</dbReference>
<feature type="domain" description="HTH cro/C1-type" evidence="1">
    <location>
        <begin position="17"/>
        <end position="71"/>
    </location>
</feature>
<evidence type="ECO:0000313" key="3">
    <source>
        <dbReference type="Proteomes" id="UP000308349"/>
    </source>
</evidence>
<comment type="caution">
    <text evidence="2">The sequence shown here is derived from an EMBL/GenBank/DDBJ whole genome shotgun (WGS) entry which is preliminary data.</text>
</comment>
<evidence type="ECO:0000313" key="2">
    <source>
        <dbReference type="EMBL" id="TLG17783.1"/>
    </source>
</evidence>
<sequence>MKETTSTLPRRELGRQLREAREGMGMSLEQAAEVMEMSPSSLQRLETGQNSRISVVVVRELCEMYGLDERLTDALVALAQETAGELWFREFEDVIRPRFSVFVRLESAAQMLMTYESDLVPGLLQTADYARALVRAAFPHETPDEQERRVQLKIRRQALCRRRRKPLTVNVILHEAVLWRVVGSRKTMAAQLKHIADLSTGPNISLRIVPFSAGAPLGGQIGPFVILEFGEDRRGKPTEPTTVFTENYTGELYSQKARTIERYRQAFAALQLVALSEIDSRALLRRIAKESI</sequence>
<dbReference type="InterPro" id="IPR010982">
    <property type="entry name" value="Lambda_DNA-bd_dom_sf"/>
</dbReference>
<protein>
    <submittedName>
        <fullName evidence="2">Helix-turn-helix domain-containing protein</fullName>
    </submittedName>
</protein>
<dbReference type="OrthoDB" id="4285266at2"/>
<dbReference type="SUPFAM" id="SSF47413">
    <property type="entry name" value="lambda repressor-like DNA-binding domains"/>
    <property type="match status" value="1"/>
</dbReference>
<dbReference type="GO" id="GO:0003677">
    <property type="term" value="F:DNA binding"/>
    <property type="evidence" value="ECO:0007669"/>
    <property type="project" value="InterPro"/>
</dbReference>
<dbReference type="Pfam" id="PF19054">
    <property type="entry name" value="DUF5753"/>
    <property type="match status" value="1"/>
</dbReference>
<organism evidence="2 3">
    <name type="scientific">Nocardia cyriacigeorgica</name>
    <dbReference type="NCBI Taxonomy" id="135487"/>
    <lineage>
        <taxon>Bacteria</taxon>
        <taxon>Bacillati</taxon>
        <taxon>Actinomycetota</taxon>
        <taxon>Actinomycetes</taxon>
        <taxon>Mycobacteriales</taxon>
        <taxon>Nocardiaceae</taxon>
        <taxon>Nocardia</taxon>
    </lineage>
</organism>
<dbReference type="Gene3D" id="1.10.260.40">
    <property type="entry name" value="lambda repressor-like DNA-binding domains"/>
    <property type="match status" value="1"/>
</dbReference>
<dbReference type="EMBL" id="VBUU01000001">
    <property type="protein sequence ID" value="TLG17783.1"/>
    <property type="molecule type" value="Genomic_DNA"/>
</dbReference>
<dbReference type="InterPro" id="IPR001387">
    <property type="entry name" value="Cro/C1-type_HTH"/>
</dbReference>
<evidence type="ECO:0000259" key="1">
    <source>
        <dbReference type="PROSITE" id="PS50943"/>
    </source>
</evidence>
<dbReference type="RefSeq" id="WP_138454564.1">
    <property type="nucleotide sequence ID" value="NZ_VBUU01000001.1"/>
</dbReference>
<dbReference type="InterPro" id="IPR043917">
    <property type="entry name" value="DUF5753"/>
</dbReference>
<proteinExistence type="predicted"/>
<reference evidence="2 3" key="1">
    <citation type="submission" date="2019-05" db="EMBL/GenBank/DDBJ databases">
        <title>Genomes sequences of two Nocardia cyriacigeorgica environmental isolates, type strains Nocardia asteroides ATCC 19247 and Nocardia cyriacigeorgica DSM 44484.</title>
        <authorList>
            <person name="Vautrin F."/>
            <person name="Bergeron E."/>
            <person name="Dubost A."/>
            <person name="Abrouk D."/>
            <person name="Rodriguez Nava V."/>
            <person name="Pujic P."/>
        </authorList>
    </citation>
    <scope>NUCLEOTIDE SEQUENCE [LARGE SCALE GENOMIC DNA]</scope>
    <source>
        <strain evidence="2 3">EML 1456</strain>
    </source>
</reference>
<dbReference type="AlphaFoldDB" id="A0A5R8PKM2"/>
<dbReference type="SMART" id="SM00530">
    <property type="entry name" value="HTH_XRE"/>
    <property type="match status" value="1"/>
</dbReference>
<dbReference type="PROSITE" id="PS50943">
    <property type="entry name" value="HTH_CROC1"/>
    <property type="match status" value="1"/>
</dbReference>
<dbReference type="Proteomes" id="UP000308349">
    <property type="component" value="Unassembled WGS sequence"/>
</dbReference>
<dbReference type="CDD" id="cd00093">
    <property type="entry name" value="HTH_XRE"/>
    <property type="match status" value="1"/>
</dbReference>